<dbReference type="GO" id="GO:0046677">
    <property type="term" value="P:response to antibiotic"/>
    <property type="evidence" value="ECO:0007669"/>
    <property type="project" value="UniProtKB-KW"/>
</dbReference>
<dbReference type="UniPathway" id="UPA00219"/>
<evidence type="ECO:0000256" key="23">
    <source>
        <dbReference type="ARBA" id="ARBA00044770"/>
    </source>
</evidence>
<dbReference type="RefSeq" id="WP_055066979.1">
    <property type="nucleotide sequence ID" value="NZ_CP173697.1"/>
</dbReference>
<dbReference type="Gene3D" id="3.40.710.10">
    <property type="entry name" value="DD-peptidase/beta-lactamase superfamily"/>
    <property type="match status" value="1"/>
</dbReference>
<keyword evidence="18 27" id="KW-0472">Membrane</keyword>
<evidence type="ECO:0000256" key="3">
    <source>
        <dbReference type="ARBA" id="ARBA00004752"/>
    </source>
</evidence>
<keyword evidence="20" id="KW-0511">Multifunctional enzyme</keyword>
<feature type="transmembrane region" description="Helical" evidence="27">
    <location>
        <begin position="33"/>
        <end position="53"/>
    </location>
</feature>
<dbReference type="GO" id="GO:0009002">
    <property type="term" value="F:serine-type D-Ala-D-Ala carboxypeptidase activity"/>
    <property type="evidence" value="ECO:0007669"/>
    <property type="project" value="UniProtKB-EC"/>
</dbReference>
<evidence type="ECO:0000256" key="18">
    <source>
        <dbReference type="ARBA" id="ARBA00023136"/>
    </source>
</evidence>
<evidence type="ECO:0000256" key="12">
    <source>
        <dbReference type="ARBA" id="ARBA00022692"/>
    </source>
</evidence>
<evidence type="ECO:0000256" key="19">
    <source>
        <dbReference type="ARBA" id="ARBA00023251"/>
    </source>
</evidence>
<keyword evidence="15" id="KW-0735">Signal-anchor</keyword>
<reference evidence="31" key="1">
    <citation type="submission" date="2015-05" db="EMBL/GenBank/DDBJ databases">
        <authorList>
            <consortium name="Pathogen Informatics"/>
        </authorList>
    </citation>
    <scope>NUCLEOTIDE SEQUENCE [LARGE SCALE GENOMIC DNA]</scope>
    <source>
        <strain evidence="31">M72</strain>
    </source>
</reference>
<keyword evidence="12 27" id="KW-0812">Transmembrane</keyword>
<dbReference type="PANTHER" id="PTHR32282">
    <property type="entry name" value="BINDING PROTEIN TRANSPEPTIDASE, PUTATIVE-RELATED"/>
    <property type="match status" value="1"/>
</dbReference>
<dbReference type="EC" id="2.4.99.28" evidence="23"/>
<dbReference type="Proteomes" id="UP000049979">
    <property type="component" value="Unassembled WGS sequence"/>
</dbReference>
<evidence type="ECO:0000256" key="26">
    <source>
        <dbReference type="SAM" id="MobiDB-lite"/>
    </source>
</evidence>
<protein>
    <recommendedName>
        <fullName evidence="7">Penicillin-binding protein 1A</fullName>
        <ecNumber evidence="23">2.4.99.28</ecNumber>
        <ecNumber evidence="6">3.4.16.4</ecNumber>
    </recommendedName>
</protein>
<dbReference type="AlphaFoldDB" id="A0A0M6WCB7"/>
<dbReference type="SUPFAM" id="SSF56601">
    <property type="entry name" value="beta-lactamase/transpeptidase-like"/>
    <property type="match status" value="1"/>
</dbReference>
<comment type="subcellular location">
    <subcellularLocation>
        <location evidence="2">Cell membrane</location>
        <topology evidence="2">Single-pass type II membrane protein</topology>
    </subcellularLocation>
</comment>
<evidence type="ECO:0000256" key="2">
    <source>
        <dbReference type="ARBA" id="ARBA00004401"/>
    </source>
</evidence>
<dbReference type="InterPro" id="IPR001264">
    <property type="entry name" value="Glyco_trans_51"/>
</dbReference>
<keyword evidence="14" id="KW-0133">Cell shape</keyword>
<evidence type="ECO:0000256" key="21">
    <source>
        <dbReference type="ARBA" id="ARBA00023316"/>
    </source>
</evidence>
<keyword evidence="8" id="KW-0121">Carboxypeptidase</keyword>
<dbReference type="GO" id="GO:0005886">
    <property type="term" value="C:plasma membrane"/>
    <property type="evidence" value="ECO:0007669"/>
    <property type="project" value="UniProtKB-SubCell"/>
</dbReference>
<dbReference type="GO" id="GO:0071555">
    <property type="term" value="P:cell wall organization"/>
    <property type="evidence" value="ECO:0007669"/>
    <property type="project" value="UniProtKB-KW"/>
</dbReference>
<dbReference type="InterPro" id="IPR012338">
    <property type="entry name" value="Beta-lactam/transpept-like"/>
</dbReference>
<dbReference type="Gene3D" id="1.10.3810.10">
    <property type="entry name" value="Biosynthetic peptidoglycan transglycosylase-like"/>
    <property type="match status" value="1"/>
</dbReference>
<evidence type="ECO:0000256" key="16">
    <source>
        <dbReference type="ARBA" id="ARBA00022984"/>
    </source>
</evidence>
<keyword evidence="13" id="KW-0378">Hydrolase</keyword>
<evidence type="ECO:0000313" key="30">
    <source>
        <dbReference type="EMBL" id="CRL33436.1"/>
    </source>
</evidence>
<dbReference type="InterPro" id="IPR036950">
    <property type="entry name" value="PBP_transglycosylase"/>
</dbReference>
<evidence type="ECO:0000256" key="11">
    <source>
        <dbReference type="ARBA" id="ARBA00022679"/>
    </source>
</evidence>
<keyword evidence="9" id="KW-0645">Protease</keyword>
<keyword evidence="16" id="KW-0573">Peptidoglycan synthesis</keyword>
<dbReference type="GO" id="GO:0008955">
    <property type="term" value="F:peptidoglycan glycosyltransferase activity"/>
    <property type="evidence" value="ECO:0007669"/>
    <property type="project" value="UniProtKB-EC"/>
</dbReference>
<comment type="catalytic activity">
    <reaction evidence="24">
        <text>[GlcNAc-(1-&gt;4)-Mur2Ac(oyl-L-Ala-gamma-D-Glu-L-Lys-D-Ala-D-Ala)](n)-di-trans,octa-cis-undecaprenyl diphosphate + beta-D-GlcNAc-(1-&gt;4)-Mur2Ac(oyl-L-Ala-gamma-D-Glu-L-Lys-D-Ala-D-Ala)-di-trans,octa-cis-undecaprenyl diphosphate = [GlcNAc-(1-&gt;4)-Mur2Ac(oyl-L-Ala-gamma-D-Glu-L-Lys-D-Ala-D-Ala)](n+1)-di-trans,octa-cis-undecaprenyl diphosphate + di-trans,octa-cis-undecaprenyl diphosphate + H(+)</text>
        <dbReference type="Rhea" id="RHEA:23708"/>
        <dbReference type="Rhea" id="RHEA-COMP:9602"/>
        <dbReference type="Rhea" id="RHEA-COMP:9603"/>
        <dbReference type="ChEBI" id="CHEBI:15378"/>
        <dbReference type="ChEBI" id="CHEBI:58405"/>
        <dbReference type="ChEBI" id="CHEBI:60033"/>
        <dbReference type="ChEBI" id="CHEBI:78435"/>
        <dbReference type="EC" id="2.4.99.28"/>
    </reaction>
</comment>
<dbReference type="PANTHER" id="PTHR32282:SF33">
    <property type="entry name" value="PEPTIDOGLYCAN GLYCOSYLTRANSFERASE"/>
    <property type="match status" value="1"/>
</dbReference>
<evidence type="ECO:0000256" key="20">
    <source>
        <dbReference type="ARBA" id="ARBA00023268"/>
    </source>
</evidence>
<dbReference type="STRING" id="301302.ERS852420_01466"/>
<dbReference type="FunFam" id="1.10.3810.10:FF:000001">
    <property type="entry name" value="Penicillin-binding protein 1A"/>
    <property type="match status" value="1"/>
</dbReference>
<evidence type="ECO:0000256" key="13">
    <source>
        <dbReference type="ARBA" id="ARBA00022801"/>
    </source>
</evidence>
<keyword evidence="19" id="KW-0046">Antibiotic resistance</keyword>
<evidence type="ECO:0000256" key="10">
    <source>
        <dbReference type="ARBA" id="ARBA00022676"/>
    </source>
</evidence>
<evidence type="ECO:0000256" key="1">
    <source>
        <dbReference type="ARBA" id="ARBA00002624"/>
    </source>
</evidence>
<comment type="similarity">
    <text evidence="4">In the C-terminal section; belongs to the transpeptidase family.</text>
</comment>
<dbReference type="GO" id="GO:0006508">
    <property type="term" value="P:proteolysis"/>
    <property type="evidence" value="ECO:0007669"/>
    <property type="project" value="UniProtKB-KW"/>
</dbReference>
<evidence type="ECO:0000256" key="22">
    <source>
        <dbReference type="ARBA" id="ARBA00034000"/>
    </source>
</evidence>
<dbReference type="SUPFAM" id="SSF53955">
    <property type="entry name" value="Lysozyme-like"/>
    <property type="match status" value="1"/>
</dbReference>
<evidence type="ECO:0000256" key="14">
    <source>
        <dbReference type="ARBA" id="ARBA00022960"/>
    </source>
</evidence>
<proteinExistence type="inferred from homology"/>
<sequence length="881" mass="97149">MNYGRTSLRRRAKQLDARGTRIRHKIGVILGKLLLIGIIVGGCATVSFGVGAFKGILASAPDISEVDVIPTGYSTKVLAADGSETAKLVAAGSNRQYVTIDQIPENLQHAVVAIEDERFYDHNGIDLKGIVRALVADVRTRDFSQGASTLTQQLIKNNVLSEQWANENDSNISKIEKMERQVQRKIQEQYLAIELEKKVNDKNWILENYLNSINLGSNTLGVQAAAQRYFGKDVSKLTLSECAVIAGITKNPAGYNPILHPKENAKRRKNVLDAMKKQGYISQKQYDKAMADDVYGRISEHNDVREETMNTYFVDAVIDDVFGDLVNIKGYSESEAYKAIYQGGLTIKSTQNLQIQKICDEEVADKANYDAGTKCSFYLSFQVKEKDGTIKTYTNQTMLSYYKKKNKSQNYSINFTSEEDCRAAIAQYEKDVLGKGDKLVENSEYIFITMQPQVAMTIMDQSTGEVQAIVGGRGNKAGNRTWNRATKTCRQPGSTFKIIACYAPALDAGGKTLASVQDDAPLTVGNKTYNNYTHKFGGFTSIRKAITKSINIVTVKTLQDIGVDLGYEYAENFGFSTLTDTDRNLGISLGGLTQGVTNLELTAAYAAIANQGEYNEPSFYTQVLDHDGNVLLDKTQTKEQHQVIKEDTAWLLTDAMKDVMTSGTGMRAYFGTGMAQAGKSGTTTLNRDALFAGFTPYYTCVVWGGYDDNSIQSATGYPKNLWKAVMKRIHADLKAKDFEKPSGITQAVVCAKSGLLPEADVCDKDPRGTQSYTEYFAEGTVPTENCDHHISLQICEASGKVAGEYCPADQVVTKTYIVGAEKGSADYQYCATEKFLNGTCNIHDAETQDEEKPEEEPADPPDDAKPEETHEPEQIPEKNEE</sequence>
<name>A0A0M6WCB7_9FIRM</name>
<dbReference type="InterPro" id="IPR050396">
    <property type="entry name" value="Glycosyltr_51/Transpeptidase"/>
</dbReference>
<feature type="compositionally biased region" description="Acidic residues" evidence="26">
    <location>
        <begin position="847"/>
        <end position="861"/>
    </location>
</feature>
<evidence type="ECO:0000256" key="8">
    <source>
        <dbReference type="ARBA" id="ARBA00022645"/>
    </source>
</evidence>
<evidence type="ECO:0000256" key="17">
    <source>
        <dbReference type="ARBA" id="ARBA00022989"/>
    </source>
</evidence>
<evidence type="ECO:0000256" key="24">
    <source>
        <dbReference type="ARBA" id="ARBA00049902"/>
    </source>
</evidence>
<feature type="region of interest" description="Disordered" evidence="26">
    <location>
        <begin position="841"/>
        <end position="881"/>
    </location>
</feature>
<keyword evidence="10" id="KW-0328">Glycosyltransferase</keyword>
<dbReference type="OrthoDB" id="9766909at2"/>
<evidence type="ECO:0000256" key="25">
    <source>
        <dbReference type="ARBA" id="ARBA00060592"/>
    </source>
</evidence>
<evidence type="ECO:0000256" key="27">
    <source>
        <dbReference type="SAM" id="Phobius"/>
    </source>
</evidence>
<comment type="pathway">
    <text evidence="25">Glycan biosynthesis.</text>
</comment>
<accession>A0A0M6WCB7</accession>
<evidence type="ECO:0000256" key="7">
    <source>
        <dbReference type="ARBA" id="ARBA00018638"/>
    </source>
</evidence>
<feature type="domain" description="Penicillin-binding protein transpeptidase" evidence="28">
    <location>
        <begin position="455"/>
        <end position="697"/>
    </location>
</feature>
<dbReference type="GO" id="GO:0009252">
    <property type="term" value="P:peptidoglycan biosynthetic process"/>
    <property type="evidence" value="ECO:0007669"/>
    <property type="project" value="UniProtKB-UniPathway"/>
</dbReference>
<keyword evidence="11 30" id="KW-0808">Transferase</keyword>
<dbReference type="GO" id="GO:0008658">
    <property type="term" value="F:penicillin binding"/>
    <property type="evidence" value="ECO:0007669"/>
    <property type="project" value="InterPro"/>
</dbReference>
<dbReference type="GO" id="GO:0008360">
    <property type="term" value="P:regulation of cell shape"/>
    <property type="evidence" value="ECO:0007669"/>
    <property type="project" value="UniProtKB-KW"/>
</dbReference>
<keyword evidence="21" id="KW-0961">Cell wall biogenesis/degradation</keyword>
<keyword evidence="31" id="KW-1185">Reference proteome</keyword>
<comment type="similarity">
    <text evidence="5">In the N-terminal section; belongs to the glycosyltransferase 51 family.</text>
</comment>
<evidence type="ECO:0000256" key="5">
    <source>
        <dbReference type="ARBA" id="ARBA00007739"/>
    </source>
</evidence>
<keyword evidence="17 27" id="KW-1133">Transmembrane helix</keyword>
<dbReference type="InterPro" id="IPR001460">
    <property type="entry name" value="PCN-bd_Tpept"/>
</dbReference>
<evidence type="ECO:0000256" key="9">
    <source>
        <dbReference type="ARBA" id="ARBA00022670"/>
    </source>
</evidence>
<evidence type="ECO:0000256" key="15">
    <source>
        <dbReference type="ARBA" id="ARBA00022968"/>
    </source>
</evidence>
<evidence type="ECO:0000256" key="6">
    <source>
        <dbReference type="ARBA" id="ARBA00012448"/>
    </source>
</evidence>
<feature type="compositionally biased region" description="Basic and acidic residues" evidence="26">
    <location>
        <begin position="862"/>
        <end position="881"/>
    </location>
</feature>
<comment type="pathway">
    <text evidence="3">Cell wall biogenesis; peptidoglycan biosynthesis.</text>
</comment>
<dbReference type="Pfam" id="PF00905">
    <property type="entry name" value="Transpeptidase"/>
    <property type="match status" value="1"/>
</dbReference>
<dbReference type="EMBL" id="CVRR01000005">
    <property type="protein sequence ID" value="CRL33436.1"/>
    <property type="molecule type" value="Genomic_DNA"/>
</dbReference>
<organism evidence="30 31">
    <name type="scientific">Roseburia faecis</name>
    <dbReference type="NCBI Taxonomy" id="301302"/>
    <lineage>
        <taxon>Bacteria</taxon>
        <taxon>Bacillati</taxon>
        <taxon>Bacillota</taxon>
        <taxon>Clostridia</taxon>
        <taxon>Lachnospirales</taxon>
        <taxon>Lachnospiraceae</taxon>
        <taxon>Roseburia</taxon>
    </lineage>
</organism>
<comment type="function">
    <text evidence="1">Cell wall formation. Synthesis of cross-linked peptidoglycan from the lipid intermediates. The enzyme has a penicillin-insensitive transglycosylase N-terminal domain (formation of linear glycan strands) and a penicillin-sensitive transpeptidase C-terminal domain (cross-linking of the peptide subunits).</text>
</comment>
<evidence type="ECO:0000259" key="28">
    <source>
        <dbReference type="Pfam" id="PF00905"/>
    </source>
</evidence>
<evidence type="ECO:0000256" key="4">
    <source>
        <dbReference type="ARBA" id="ARBA00007090"/>
    </source>
</evidence>
<evidence type="ECO:0000259" key="29">
    <source>
        <dbReference type="Pfam" id="PF00912"/>
    </source>
</evidence>
<comment type="catalytic activity">
    <reaction evidence="22">
        <text>Preferential cleavage: (Ac)2-L-Lys-D-Ala-|-D-Ala. Also transpeptidation of peptidyl-alanyl moieties that are N-acyl substituents of D-alanine.</text>
        <dbReference type="EC" id="3.4.16.4"/>
    </reaction>
</comment>
<feature type="domain" description="Glycosyl transferase family 51" evidence="29">
    <location>
        <begin position="88"/>
        <end position="276"/>
    </location>
</feature>
<dbReference type="InterPro" id="IPR023346">
    <property type="entry name" value="Lysozyme-like_dom_sf"/>
</dbReference>
<dbReference type="Pfam" id="PF00912">
    <property type="entry name" value="Transgly"/>
    <property type="match status" value="1"/>
</dbReference>
<dbReference type="EC" id="3.4.16.4" evidence="6"/>
<evidence type="ECO:0000313" key="31">
    <source>
        <dbReference type="Proteomes" id="UP000049979"/>
    </source>
</evidence>
<gene>
    <name evidence="30" type="ORF">M72_02041</name>
</gene>